<keyword evidence="8" id="KW-1185">Reference proteome</keyword>
<dbReference type="InterPro" id="IPR020846">
    <property type="entry name" value="MFS_dom"/>
</dbReference>
<feature type="transmembrane region" description="Helical" evidence="5">
    <location>
        <begin position="363"/>
        <end position="381"/>
    </location>
</feature>
<feature type="transmembrane region" description="Helical" evidence="5">
    <location>
        <begin position="298"/>
        <end position="320"/>
    </location>
</feature>
<feature type="transmembrane region" description="Helical" evidence="5">
    <location>
        <begin position="274"/>
        <end position="292"/>
    </location>
</feature>
<feature type="transmembrane region" description="Helical" evidence="5">
    <location>
        <begin position="161"/>
        <end position="180"/>
    </location>
</feature>
<gene>
    <name evidence="7" type="ORF">HPC62_02350</name>
</gene>
<feature type="transmembrane region" description="Helical" evidence="5">
    <location>
        <begin position="242"/>
        <end position="262"/>
    </location>
</feature>
<proteinExistence type="predicted"/>
<dbReference type="GO" id="GO:0022857">
    <property type="term" value="F:transmembrane transporter activity"/>
    <property type="evidence" value="ECO:0007669"/>
    <property type="project" value="InterPro"/>
</dbReference>
<evidence type="ECO:0000313" key="7">
    <source>
        <dbReference type="EMBL" id="QKD84725.1"/>
    </source>
</evidence>
<keyword evidence="3 5" id="KW-1133">Transmembrane helix</keyword>
<feature type="transmembrane region" description="Helical" evidence="5">
    <location>
        <begin position="134"/>
        <end position="155"/>
    </location>
</feature>
<evidence type="ECO:0000256" key="1">
    <source>
        <dbReference type="ARBA" id="ARBA00004651"/>
    </source>
</evidence>
<evidence type="ECO:0000313" key="8">
    <source>
        <dbReference type="Proteomes" id="UP000505210"/>
    </source>
</evidence>
<feature type="transmembrane region" description="Helical" evidence="5">
    <location>
        <begin position="104"/>
        <end position="122"/>
    </location>
</feature>
<dbReference type="InterPro" id="IPR052714">
    <property type="entry name" value="MFS_Exporter"/>
</dbReference>
<dbReference type="Gene3D" id="1.20.1250.20">
    <property type="entry name" value="MFS general substrate transporter like domains"/>
    <property type="match status" value="2"/>
</dbReference>
<dbReference type="PANTHER" id="PTHR23531:SF1">
    <property type="entry name" value="QUINOLENE RESISTANCE PROTEIN NORA"/>
    <property type="match status" value="1"/>
</dbReference>
<evidence type="ECO:0000259" key="6">
    <source>
        <dbReference type="PROSITE" id="PS50850"/>
    </source>
</evidence>
<feature type="transmembrane region" description="Helical" evidence="5">
    <location>
        <begin position="40"/>
        <end position="58"/>
    </location>
</feature>
<organism evidence="7 8">
    <name type="scientific">Thermoleptolyngbya sichuanensis A183</name>
    <dbReference type="NCBI Taxonomy" id="2737172"/>
    <lineage>
        <taxon>Bacteria</taxon>
        <taxon>Bacillati</taxon>
        <taxon>Cyanobacteriota</taxon>
        <taxon>Cyanophyceae</taxon>
        <taxon>Oculatellales</taxon>
        <taxon>Oculatellaceae</taxon>
        <taxon>Thermoleptolyngbya</taxon>
        <taxon>Thermoleptolyngbya sichuanensis</taxon>
    </lineage>
</organism>
<dbReference type="AlphaFoldDB" id="A0A6M8BR42"/>
<keyword evidence="2 5" id="KW-0812">Transmembrane</keyword>
<dbReference type="SUPFAM" id="SSF103473">
    <property type="entry name" value="MFS general substrate transporter"/>
    <property type="match status" value="1"/>
</dbReference>
<dbReference type="GO" id="GO:0005886">
    <property type="term" value="C:plasma membrane"/>
    <property type="evidence" value="ECO:0007669"/>
    <property type="project" value="UniProtKB-SubCell"/>
</dbReference>
<evidence type="ECO:0000256" key="4">
    <source>
        <dbReference type="ARBA" id="ARBA00023136"/>
    </source>
</evidence>
<dbReference type="InterPro" id="IPR011701">
    <property type="entry name" value="MFS"/>
</dbReference>
<accession>A0A6M8BR42</accession>
<comment type="subcellular location">
    <subcellularLocation>
        <location evidence="1">Cell membrane</location>
        <topology evidence="1">Multi-pass membrane protein</topology>
    </subcellularLocation>
</comment>
<feature type="transmembrane region" description="Helical" evidence="5">
    <location>
        <begin position="332"/>
        <end position="351"/>
    </location>
</feature>
<evidence type="ECO:0000256" key="2">
    <source>
        <dbReference type="ARBA" id="ARBA00022692"/>
    </source>
</evidence>
<dbReference type="KEGG" id="theu:HPC62_02350"/>
<name>A0A6M8BR42_9CYAN</name>
<reference evidence="7 8" key="1">
    <citation type="submission" date="2020-05" db="EMBL/GenBank/DDBJ databases">
        <title>Complete genome sequence of of a novel Thermoleptolyngbya strain isolated from hot springs of Ganzi, Sichuan China.</title>
        <authorList>
            <person name="Tang J."/>
            <person name="Daroch M."/>
            <person name="Li L."/>
            <person name="Waleron K."/>
            <person name="Waleron M."/>
            <person name="Waleron M."/>
        </authorList>
    </citation>
    <scope>NUCLEOTIDE SEQUENCE [LARGE SCALE GENOMIC DNA]</scope>
    <source>
        <strain evidence="7 8">PKUAC-SCTA183</strain>
    </source>
</reference>
<evidence type="ECO:0000256" key="5">
    <source>
        <dbReference type="SAM" id="Phobius"/>
    </source>
</evidence>
<dbReference type="Pfam" id="PF07690">
    <property type="entry name" value="MFS_1"/>
    <property type="match status" value="1"/>
</dbReference>
<keyword evidence="4 5" id="KW-0472">Membrane</keyword>
<dbReference type="EMBL" id="CP053661">
    <property type="protein sequence ID" value="QKD84725.1"/>
    <property type="molecule type" value="Genomic_DNA"/>
</dbReference>
<feature type="transmembrane region" description="Helical" evidence="5">
    <location>
        <begin position="12"/>
        <end position="34"/>
    </location>
</feature>
<dbReference type="Proteomes" id="UP000505210">
    <property type="component" value="Chromosome"/>
</dbReference>
<dbReference type="InterPro" id="IPR036259">
    <property type="entry name" value="MFS_trans_sf"/>
</dbReference>
<feature type="domain" description="Major facilitator superfamily (MFS) profile" evidence="6">
    <location>
        <begin position="9"/>
        <end position="386"/>
    </location>
</feature>
<dbReference type="CDD" id="cd17489">
    <property type="entry name" value="MFS_YfcJ_like"/>
    <property type="match status" value="1"/>
</dbReference>
<feature type="transmembrane region" description="Helical" evidence="5">
    <location>
        <begin position="214"/>
        <end position="236"/>
    </location>
</feature>
<feature type="transmembrane region" description="Helical" evidence="5">
    <location>
        <begin position="74"/>
        <end position="92"/>
    </location>
</feature>
<protein>
    <submittedName>
        <fullName evidence="7">MFS transporter</fullName>
    </submittedName>
</protein>
<sequence length="407" mass="43143">MLCPSDRRNLGSLFVAGLLFWASLASLLPILPLYVQSSGATGQMVGLVMGCFAIGLLGSRPQLARLADDRGRKITLLLGMAVVAIAPLIYIFAESMVQLAAVRAFHGLSIAAFALAYSALVVDLSPPQHRGELIGYMSLVNPIGMGLGPAMGGFLQAAWGYQATFLASAALGLLGLALLLPIREPRIEKHPPTQRHRRENFWLQLAHPAVRTPALVLLLVGLSFGALTTFVPLLVAESGVTFNVGLLYTAAAIASFTIRLPVGRASDSYGRGPFISFSLVLYTLSMVVLWQASSTLQFLLGGFLEGAGAGILIPMMAALMADRALPNERGRMFSLCMVGFDVGIAMAGPVLGAVSDQVGFRTIFGWSAVLTAIALLIFLTLSSKDAPHSLRFALGRGDDIYAVDSPR</sequence>
<dbReference type="PROSITE" id="PS50850">
    <property type="entry name" value="MFS"/>
    <property type="match status" value="1"/>
</dbReference>
<evidence type="ECO:0000256" key="3">
    <source>
        <dbReference type="ARBA" id="ARBA00022989"/>
    </source>
</evidence>
<dbReference type="PANTHER" id="PTHR23531">
    <property type="entry name" value="QUINOLENE RESISTANCE PROTEIN NORA"/>
    <property type="match status" value="1"/>
</dbReference>